<proteinExistence type="inferred from homology"/>
<dbReference type="InterPro" id="IPR002933">
    <property type="entry name" value="Peptidase_M20"/>
</dbReference>
<dbReference type="Pfam" id="PF01546">
    <property type="entry name" value="Peptidase_M20"/>
    <property type="match status" value="1"/>
</dbReference>
<organism evidence="7 8">
    <name type="scientific">Halalkaliarchaeum desulfuricum</name>
    <dbReference type="NCBI Taxonomy" id="2055893"/>
    <lineage>
        <taxon>Archaea</taxon>
        <taxon>Methanobacteriati</taxon>
        <taxon>Methanobacteriota</taxon>
        <taxon>Stenosarchaea group</taxon>
        <taxon>Halobacteria</taxon>
        <taxon>Halobacteriales</taxon>
        <taxon>Haloferacaceae</taxon>
        <taxon>Halalkaliarchaeum</taxon>
    </lineage>
</organism>
<evidence type="ECO:0000256" key="3">
    <source>
        <dbReference type="ARBA" id="ARBA00022723"/>
    </source>
</evidence>
<keyword evidence="4 7" id="KW-0378">Hydrolase</keyword>
<dbReference type="SUPFAM" id="SSF55031">
    <property type="entry name" value="Bacterial exopeptidase dimerisation domain"/>
    <property type="match status" value="1"/>
</dbReference>
<dbReference type="Pfam" id="PF07687">
    <property type="entry name" value="M20_dimer"/>
    <property type="match status" value="1"/>
</dbReference>
<keyword evidence="8" id="KW-1185">Reference proteome</keyword>
<dbReference type="EC" id="3.5.1.16" evidence="7"/>
<accession>A0A343TL10</accession>
<dbReference type="NCBIfam" id="NF006402">
    <property type="entry name" value="PRK08651.1-5"/>
    <property type="match status" value="1"/>
</dbReference>
<dbReference type="OrthoDB" id="64254at2157"/>
<dbReference type="InterPro" id="IPR001261">
    <property type="entry name" value="ArgE/DapE_CS"/>
</dbReference>
<dbReference type="Proteomes" id="UP000263012">
    <property type="component" value="Chromosome"/>
</dbReference>
<dbReference type="RefSeq" id="WP_119818935.1">
    <property type="nucleotide sequence ID" value="NZ_CP025066.1"/>
</dbReference>
<comment type="cofactor">
    <cofactor evidence="1">
        <name>Zn(2+)</name>
        <dbReference type="ChEBI" id="CHEBI:29105"/>
    </cofactor>
</comment>
<reference evidence="8" key="1">
    <citation type="submission" date="2017-11" db="EMBL/GenBank/DDBJ databases">
        <title>Phenotypic and genomic properties of facultatively anaerobic sulfur-reducing natronoarchaea from hypersaline soda lakes.</title>
        <authorList>
            <person name="Sorokin D.Y."/>
            <person name="Kublanov I.V."/>
            <person name="Roman P."/>
            <person name="Sinninghe Damste J.S."/>
            <person name="Golyshin P.N."/>
            <person name="Rojo D."/>
            <person name="Ciordia S."/>
            <person name="Mena M.D.C."/>
            <person name="Ferrer M."/>
            <person name="Messina E."/>
            <person name="Smedile F."/>
            <person name="La Spada G."/>
            <person name="La Cono V."/>
            <person name="Yakimov M.M."/>
        </authorList>
    </citation>
    <scope>NUCLEOTIDE SEQUENCE [LARGE SCALE GENOMIC DNA]</scope>
    <source>
        <strain evidence="8">AArc-Sl</strain>
    </source>
</reference>
<dbReference type="AlphaFoldDB" id="A0A343TL10"/>
<keyword evidence="3" id="KW-0479">Metal-binding</keyword>
<dbReference type="KEGG" id="hdf:AArcSl_2157"/>
<dbReference type="PANTHER" id="PTHR43808">
    <property type="entry name" value="ACETYLORNITHINE DEACETYLASE"/>
    <property type="match status" value="1"/>
</dbReference>
<dbReference type="Gene3D" id="3.40.630.10">
    <property type="entry name" value="Zn peptidases"/>
    <property type="match status" value="1"/>
</dbReference>
<evidence type="ECO:0000256" key="2">
    <source>
        <dbReference type="ARBA" id="ARBA00006247"/>
    </source>
</evidence>
<dbReference type="GO" id="GO:0008777">
    <property type="term" value="F:acetylornithine deacetylase activity"/>
    <property type="evidence" value="ECO:0007669"/>
    <property type="project" value="UniProtKB-EC"/>
</dbReference>
<evidence type="ECO:0000313" key="8">
    <source>
        <dbReference type="Proteomes" id="UP000263012"/>
    </source>
</evidence>
<feature type="domain" description="Peptidase M20 dimerisation" evidence="6">
    <location>
        <begin position="175"/>
        <end position="280"/>
    </location>
</feature>
<evidence type="ECO:0000256" key="1">
    <source>
        <dbReference type="ARBA" id="ARBA00001947"/>
    </source>
</evidence>
<keyword evidence="5" id="KW-0862">Zinc</keyword>
<dbReference type="InterPro" id="IPR036264">
    <property type="entry name" value="Bact_exopeptidase_dim_dom"/>
</dbReference>
<dbReference type="InterPro" id="IPR011650">
    <property type="entry name" value="Peptidase_M20_dimer"/>
</dbReference>
<evidence type="ECO:0000259" key="6">
    <source>
        <dbReference type="Pfam" id="PF07687"/>
    </source>
</evidence>
<dbReference type="CDD" id="cd08659">
    <property type="entry name" value="M20_ArgE_DapE-like"/>
    <property type="match status" value="1"/>
</dbReference>
<dbReference type="EMBL" id="CP025066">
    <property type="protein sequence ID" value="AUX09782.1"/>
    <property type="molecule type" value="Genomic_DNA"/>
</dbReference>
<evidence type="ECO:0000256" key="4">
    <source>
        <dbReference type="ARBA" id="ARBA00022801"/>
    </source>
</evidence>
<name>A0A343TL10_9EURY</name>
<dbReference type="PANTHER" id="PTHR43808:SF8">
    <property type="entry name" value="PEPTIDASE M20 DIMERISATION DOMAIN-CONTAINING PROTEIN"/>
    <property type="match status" value="1"/>
</dbReference>
<evidence type="ECO:0000256" key="5">
    <source>
        <dbReference type="ARBA" id="ARBA00022833"/>
    </source>
</evidence>
<dbReference type="GeneID" id="37878508"/>
<sequence>MSEHPEFDPIAFLETAVQHPSNEDVEDVREFLVETIRRHADPSVQVTVDDHGNTLARTESTAPAAGPHLVFNTHLDTVSPHVPFERDQSGTDGDKSEVIRGRGACDAKGPLAAMVSAFLSARPETGRLTLAVTPDEETLSTGAAALTGRLPGTDDALSGDMYVVGEPTELDVCTAAKGRFQGTIDLDGVGAHAAEPESGVNAVAALEGTLTAIRRFDDGANPHPQLGAPSLVPTTVEGGESTNQVPASCRLVVDRRPIPPETADEFRTALEAAVREEVPDNVGVSFALTDRPSPFLESFATDPDHELVKTLSEAAATAATGDDDCGDVRPFAAATEASYFAPAPTVVFGPGSLADETGPVAHADREYVSVTSVRQAATALSIAVRELLGRR</sequence>
<comment type="similarity">
    <text evidence="2">Belongs to the peptidase M20A family.</text>
</comment>
<dbReference type="SUPFAM" id="SSF53187">
    <property type="entry name" value="Zn-dependent exopeptidases"/>
    <property type="match status" value="1"/>
</dbReference>
<dbReference type="Gene3D" id="3.30.70.360">
    <property type="match status" value="1"/>
</dbReference>
<protein>
    <submittedName>
        <fullName evidence="7">Acetylornithine deacetylase</fullName>
        <ecNumber evidence="7">3.5.1.16</ecNumber>
    </submittedName>
</protein>
<dbReference type="PROSITE" id="PS00759">
    <property type="entry name" value="ARGE_DAPE_CPG2_2"/>
    <property type="match status" value="1"/>
</dbReference>
<evidence type="ECO:0000313" key="7">
    <source>
        <dbReference type="EMBL" id="AUX09782.1"/>
    </source>
</evidence>
<dbReference type="GO" id="GO:0046872">
    <property type="term" value="F:metal ion binding"/>
    <property type="evidence" value="ECO:0007669"/>
    <property type="project" value="UniProtKB-KW"/>
</dbReference>
<gene>
    <name evidence="7" type="primary">argE3</name>
    <name evidence="7" type="ORF">AArcSl_2157</name>
</gene>
<dbReference type="InterPro" id="IPR050072">
    <property type="entry name" value="Peptidase_M20A"/>
</dbReference>